<reference evidence="1 2" key="1">
    <citation type="submission" date="2017-06" db="EMBL/GenBank/DDBJ databases">
        <authorList>
            <person name="Kim H.J."/>
            <person name="Triplett B.A."/>
        </authorList>
    </citation>
    <scope>NUCLEOTIDE SEQUENCE [LARGE SCALE GENOMIC DNA]</scope>
    <source>
        <strain evidence="1 2">CGMCC 4.2132</strain>
    </source>
</reference>
<evidence type="ECO:0000313" key="2">
    <source>
        <dbReference type="Proteomes" id="UP000198282"/>
    </source>
</evidence>
<dbReference type="Proteomes" id="UP000198282">
    <property type="component" value="Unassembled WGS sequence"/>
</dbReference>
<dbReference type="AlphaFoldDB" id="A0A239MIV3"/>
<accession>A0A239MIV3</accession>
<organism evidence="1 2">
    <name type="scientific">Streptosporangium subroseum</name>
    <dbReference type="NCBI Taxonomy" id="106412"/>
    <lineage>
        <taxon>Bacteria</taxon>
        <taxon>Bacillati</taxon>
        <taxon>Actinomycetota</taxon>
        <taxon>Actinomycetes</taxon>
        <taxon>Streptosporangiales</taxon>
        <taxon>Streptosporangiaceae</taxon>
        <taxon>Streptosporangium</taxon>
    </lineage>
</organism>
<gene>
    <name evidence="1" type="ORF">SAMN05216276_10428</name>
</gene>
<dbReference type="RefSeq" id="WP_143653409.1">
    <property type="nucleotide sequence ID" value="NZ_FZOD01000042.1"/>
</dbReference>
<protein>
    <submittedName>
        <fullName evidence="1">Uncharacterized protein</fullName>
    </submittedName>
</protein>
<dbReference type="OrthoDB" id="3510269at2"/>
<dbReference type="EMBL" id="FZOD01000042">
    <property type="protein sequence ID" value="SNT42626.1"/>
    <property type="molecule type" value="Genomic_DNA"/>
</dbReference>
<proteinExistence type="predicted"/>
<evidence type="ECO:0000313" key="1">
    <source>
        <dbReference type="EMBL" id="SNT42626.1"/>
    </source>
</evidence>
<sequence length="540" mass="61252">MTSTSSIPPSRAEFVAAWRKNRAQRKASRGADGKIVDQVVESWKKLGVQGADTIAAIRQCFEDLLASYSSGNPEHLKTINGAINGAPDVTLPTALKAVLCELDPREFIRVMEKLLQAGMPWMSERGIKRVQFMAVNAPRAIKTLPSELLEGDIPWRAYLAVLGHPAQVTKEEFALILPGLPIAVLDDMIDLGLVGSEDKPWDYPKLEKDRIYLRARITPNSITADEAELIHWPEMQRRHSFLSGTELSGDDIFGLLAALWRGEKDLRLRTLLPTEKREIFDRILLGAETGRWPESITRDYGLWTLLSALWTPASIIDAKQSEFHTWRAFYNCYRWILMGWIEKSKLQIEKLMEATAAVDSKGEYLLDHLTHAEINNIGAYLAQDTNELEFSIRLLKEVVDVDPIIADNLKIIQGRKATTVNDREPWQNPYLSLGLPHGYEDWKDQYRSLLKQLKGDNERLSEINKASKRIRDAELKFINFFIIPIDDETLLPPVQRSSALLPPVEGLSRRTPQSTEEDLTTLRDAAAYEILNDFNFTIPK</sequence>
<name>A0A239MIV3_9ACTN</name>
<keyword evidence="2" id="KW-1185">Reference proteome</keyword>